<dbReference type="EMBL" id="KN847910">
    <property type="protein sequence ID" value="KIR38456.1"/>
    <property type="molecule type" value="Genomic_DNA"/>
</dbReference>
<dbReference type="Proteomes" id="UP000053392">
    <property type="component" value="Unassembled WGS sequence"/>
</dbReference>
<reference evidence="2 3" key="1">
    <citation type="submission" date="2015-01" db="EMBL/GenBank/DDBJ databases">
        <title>The Genome Sequence of Cryptococcus gattii Ram5.</title>
        <authorList>
            <consortium name="The Broad Institute Genomics Platform"/>
            <person name="Cuomo C."/>
            <person name="Litvintseva A."/>
            <person name="Chen Y."/>
            <person name="Heitman J."/>
            <person name="Sun S."/>
            <person name="Springer D."/>
            <person name="Dromer F."/>
            <person name="Young S."/>
            <person name="Zeng Q."/>
            <person name="Gargeya S."/>
            <person name="Abouelleil A."/>
            <person name="Alvarado L."/>
            <person name="Chapman S.B."/>
            <person name="Gainer-Dewar J."/>
            <person name="Goldberg J."/>
            <person name="Griggs A."/>
            <person name="Gujja S."/>
            <person name="Hansen M."/>
            <person name="Howarth C."/>
            <person name="Imamovic A."/>
            <person name="Larimer J."/>
            <person name="Murphy C."/>
            <person name="Naylor J."/>
            <person name="Pearson M."/>
            <person name="Priest M."/>
            <person name="Roberts A."/>
            <person name="Saif S."/>
            <person name="Shea T."/>
            <person name="Sykes S."/>
            <person name="Wortman J."/>
            <person name="Nusbaum C."/>
            <person name="Birren B."/>
        </authorList>
    </citation>
    <scope>NUCLEOTIDE SEQUENCE [LARGE SCALE GENOMIC DNA]</scope>
    <source>
        <strain evidence="2 3">Ram5</strain>
    </source>
</reference>
<organism evidence="2 3">
    <name type="scientific">Cryptococcus deuterogattii Ram5</name>
    <dbReference type="NCBI Taxonomy" id="1296110"/>
    <lineage>
        <taxon>Eukaryota</taxon>
        <taxon>Fungi</taxon>
        <taxon>Dikarya</taxon>
        <taxon>Basidiomycota</taxon>
        <taxon>Agaricomycotina</taxon>
        <taxon>Tremellomycetes</taxon>
        <taxon>Tremellales</taxon>
        <taxon>Cryptococcaceae</taxon>
        <taxon>Cryptococcus</taxon>
        <taxon>Cryptococcus gattii species complex</taxon>
    </lineage>
</organism>
<feature type="compositionally biased region" description="Polar residues" evidence="1">
    <location>
        <begin position="74"/>
        <end position="87"/>
    </location>
</feature>
<protein>
    <submittedName>
        <fullName evidence="2">Unplaced genomic scaffold supercont1.15, whole genome shotgun sequence</fullName>
    </submittedName>
</protein>
<gene>
    <name evidence="2" type="ORF">I313_05566</name>
</gene>
<dbReference type="InterPro" id="IPR008978">
    <property type="entry name" value="HSP20-like_chaperone"/>
</dbReference>
<feature type="compositionally biased region" description="Low complexity" evidence="1">
    <location>
        <begin position="257"/>
        <end position="302"/>
    </location>
</feature>
<dbReference type="Gene3D" id="2.60.40.790">
    <property type="match status" value="1"/>
</dbReference>
<dbReference type="SUPFAM" id="SSF49764">
    <property type="entry name" value="HSP20-like chaperones"/>
    <property type="match status" value="1"/>
</dbReference>
<evidence type="ECO:0000313" key="2">
    <source>
        <dbReference type="EMBL" id="KIR38456.1"/>
    </source>
</evidence>
<feature type="region of interest" description="Disordered" evidence="1">
    <location>
        <begin position="257"/>
        <end position="329"/>
    </location>
</feature>
<feature type="compositionally biased region" description="Polar residues" evidence="1">
    <location>
        <begin position="126"/>
        <end position="139"/>
    </location>
</feature>
<accession>A0A0D0UTC1</accession>
<dbReference type="CDD" id="cd00298">
    <property type="entry name" value="ACD_sHsps_p23-like"/>
    <property type="match status" value="1"/>
</dbReference>
<feature type="region of interest" description="Disordered" evidence="1">
    <location>
        <begin position="1"/>
        <end position="169"/>
    </location>
</feature>
<evidence type="ECO:0000256" key="1">
    <source>
        <dbReference type="SAM" id="MobiDB-lite"/>
    </source>
</evidence>
<keyword evidence="3" id="KW-1185">Reference proteome</keyword>
<dbReference type="AlphaFoldDB" id="A0A0D0UTC1"/>
<name>A0A0D0UTC1_9TREE</name>
<evidence type="ECO:0000313" key="3">
    <source>
        <dbReference type="Proteomes" id="UP000053392"/>
    </source>
</evidence>
<feature type="region of interest" description="Disordered" evidence="1">
    <location>
        <begin position="184"/>
        <end position="240"/>
    </location>
</feature>
<dbReference type="OrthoDB" id="1431247at2759"/>
<sequence>MGEPPDGSNSPNVPPLVAMSASAQLPLHGSPSSSSETLLTSSSRSSSSSGPNLTTPELQPYDHQLPPVFHSHSQDTSPSGSTTSATHSKGESTPRAEISAPVWPLSTTPGITEVCDEPSAMASIGPSINEQISAVSRSPSLKRGNSWRKKHASLDTPPTAPHHDPSFLSFTSLSQIPPLSQVLQPDIGSSVARSPATQIPSTAAADPEVTGFSRESHASTSSQDKWTRAHSPSSGCQISAPISPPVGYPLSCYSGGRRNSSSSGLAPPASSAASTASSSSGKSSSRNLSTPPQAPRWAQPPAITNSYSGRALSFGSGQSRPDINIDDFDPELFEGAEDEWIEMIKGPQGRIAIKSTPSAYDIMVWLPGFSIDNITIATRGHRTVHIVADQWDEGDHAQWDIKLGEDANLKSVNAKFTGKELRVTVARQLPEWQIARNLRLSNTAISRPNPCSGASITATNINPLERATAARNRV</sequence>
<dbReference type="HOGENOM" id="CLU_576190_0_0_1"/>
<proteinExistence type="predicted"/>
<feature type="compositionally biased region" description="Polar residues" evidence="1">
    <location>
        <begin position="218"/>
        <end position="237"/>
    </location>
</feature>
<feature type="compositionally biased region" description="Low complexity" evidence="1">
    <location>
        <begin position="25"/>
        <end position="56"/>
    </location>
</feature>
<feature type="compositionally biased region" description="Polar residues" evidence="1">
    <location>
        <begin position="191"/>
        <end position="201"/>
    </location>
</feature>